<reference evidence="2 3" key="1">
    <citation type="submission" date="2018-04" db="EMBL/GenBank/DDBJ databases">
        <authorList>
            <person name="Vogel A."/>
        </authorList>
    </citation>
    <scope>NUCLEOTIDE SEQUENCE [LARGE SCALE GENOMIC DNA]</scope>
</reference>
<accession>A0A484MEM9</accession>
<feature type="compositionally biased region" description="Basic and acidic residues" evidence="1">
    <location>
        <begin position="1"/>
        <end position="11"/>
    </location>
</feature>
<evidence type="ECO:0000313" key="3">
    <source>
        <dbReference type="Proteomes" id="UP000595140"/>
    </source>
</evidence>
<dbReference type="OrthoDB" id="1717367at2759"/>
<evidence type="ECO:0000256" key="1">
    <source>
        <dbReference type="SAM" id="MobiDB-lite"/>
    </source>
</evidence>
<sequence length="213" mass="22984">MEEGKKRVRDESESEPISPESKRFHAEQDQWVGSVRVGFDSVPGADFNLGSPERRQYGGDIFDLLDAPYTPAEPQSEIHGLDSFIKSFEEEILHPAPASAEQPQTVIDLTSADSQPELGYLLEASDDELGLPPSGSKSPVDLPPDASVLDSLAAFEDELPGYDSFELGIPGGSEEGEYGGNNGGAGEFVTVDGLFDYSDFSEISWRPESLPAL</sequence>
<dbReference type="EMBL" id="OOIL02003368">
    <property type="protein sequence ID" value="VFQ87155.1"/>
    <property type="molecule type" value="Genomic_DNA"/>
</dbReference>
<feature type="region of interest" description="Disordered" evidence="1">
    <location>
        <begin position="164"/>
        <end position="185"/>
    </location>
</feature>
<gene>
    <name evidence="2" type="ORF">CCAM_LOCUS28931</name>
</gene>
<dbReference type="AlphaFoldDB" id="A0A484MEM9"/>
<keyword evidence="3" id="KW-1185">Reference proteome</keyword>
<organism evidence="2 3">
    <name type="scientific">Cuscuta campestris</name>
    <dbReference type="NCBI Taxonomy" id="132261"/>
    <lineage>
        <taxon>Eukaryota</taxon>
        <taxon>Viridiplantae</taxon>
        <taxon>Streptophyta</taxon>
        <taxon>Embryophyta</taxon>
        <taxon>Tracheophyta</taxon>
        <taxon>Spermatophyta</taxon>
        <taxon>Magnoliopsida</taxon>
        <taxon>eudicotyledons</taxon>
        <taxon>Gunneridae</taxon>
        <taxon>Pentapetalae</taxon>
        <taxon>asterids</taxon>
        <taxon>lamiids</taxon>
        <taxon>Solanales</taxon>
        <taxon>Convolvulaceae</taxon>
        <taxon>Cuscuteae</taxon>
        <taxon>Cuscuta</taxon>
        <taxon>Cuscuta subgen. Grammica</taxon>
        <taxon>Cuscuta sect. Cleistogrammica</taxon>
    </lineage>
</organism>
<feature type="region of interest" description="Disordered" evidence="1">
    <location>
        <begin position="123"/>
        <end position="145"/>
    </location>
</feature>
<protein>
    <submittedName>
        <fullName evidence="2">Uncharacterized protein</fullName>
    </submittedName>
</protein>
<dbReference type="Proteomes" id="UP000595140">
    <property type="component" value="Unassembled WGS sequence"/>
</dbReference>
<proteinExistence type="predicted"/>
<dbReference type="PANTHER" id="PTHR34539">
    <property type="entry name" value="T6J4.11 PROTEIN"/>
    <property type="match status" value="1"/>
</dbReference>
<feature type="region of interest" description="Disordered" evidence="1">
    <location>
        <begin position="1"/>
        <end position="26"/>
    </location>
</feature>
<name>A0A484MEM9_9ASTE</name>
<evidence type="ECO:0000313" key="2">
    <source>
        <dbReference type="EMBL" id="VFQ87155.1"/>
    </source>
</evidence>
<dbReference type="PANTHER" id="PTHR34539:SF15">
    <property type="match status" value="1"/>
</dbReference>
<feature type="compositionally biased region" description="Gly residues" evidence="1">
    <location>
        <begin position="169"/>
        <end position="185"/>
    </location>
</feature>